<keyword evidence="4 6" id="KW-0804">Transcription</keyword>
<gene>
    <name evidence="10" type="ORF">GEV33_014907</name>
</gene>
<dbReference type="GO" id="GO:0005634">
    <property type="term" value="C:nucleus"/>
    <property type="evidence" value="ECO:0007669"/>
    <property type="project" value="UniProtKB-SubCell"/>
</dbReference>
<feature type="region of interest" description="Disordered" evidence="7">
    <location>
        <begin position="330"/>
        <end position="379"/>
    </location>
</feature>
<dbReference type="GO" id="GO:0006357">
    <property type="term" value="P:regulation of transcription by RNA polymerase II"/>
    <property type="evidence" value="ECO:0007669"/>
    <property type="project" value="InterPro"/>
</dbReference>
<feature type="compositionally biased region" description="Gly residues" evidence="7">
    <location>
        <begin position="345"/>
        <end position="356"/>
    </location>
</feature>
<evidence type="ECO:0000256" key="7">
    <source>
        <dbReference type="SAM" id="MobiDB-lite"/>
    </source>
</evidence>
<reference evidence="10" key="2">
    <citation type="submission" date="2021-08" db="EMBL/GenBank/DDBJ databases">
        <authorList>
            <person name="Eriksson T."/>
        </authorList>
    </citation>
    <scope>NUCLEOTIDE SEQUENCE</scope>
    <source>
        <strain evidence="10">Stoneville</strain>
        <tissue evidence="10">Whole head</tissue>
    </source>
</reference>
<evidence type="ECO:0000256" key="4">
    <source>
        <dbReference type="ARBA" id="ARBA00023163"/>
    </source>
</evidence>
<protein>
    <recommendedName>
        <fullName evidence="6">Enhancer of polycomb-like protein</fullName>
    </recommendedName>
</protein>
<dbReference type="AlphaFoldDB" id="A0A8J6H4B8"/>
<dbReference type="EMBL" id="JABDTM020029587">
    <property type="protein sequence ID" value="KAH0807883.1"/>
    <property type="molecule type" value="Genomic_DNA"/>
</dbReference>
<evidence type="ECO:0000256" key="6">
    <source>
        <dbReference type="RuleBase" id="RU361124"/>
    </source>
</evidence>
<feature type="chain" id="PRO_5035322516" description="Enhancer of polycomb-like protein" evidence="8">
    <location>
        <begin position="17"/>
        <end position="864"/>
    </location>
</feature>
<evidence type="ECO:0000313" key="10">
    <source>
        <dbReference type="EMBL" id="KAH0807883.1"/>
    </source>
</evidence>
<comment type="caution">
    <text evidence="10">The sequence shown here is derived from an EMBL/GenBank/DDBJ whole genome shotgun (WGS) entry which is preliminary data.</text>
</comment>
<evidence type="ECO:0000256" key="8">
    <source>
        <dbReference type="SAM" id="SignalP"/>
    </source>
</evidence>
<keyword evidence="5 6" id="KW-0539">Nucleus</keyword>
<dbReference type="PANTHER" id="PTHR14898">
    <property type="entry name" value="ENHANCER OF POLYCOMB"/>
    <property type="match status" value="1"/>
</dbReference>
<proteinExistence type="inferred from homology"/>
<dbReference type="InterPro" id="IPR019542">
    <property type="entry name" value="Enhancer_polycomb-like_N"/>
</dbReference>
<evidence type="ECO:0000313" key="11">
    <source>
        <dbReference type="Proteomes" id="UP000719412"/>
    </source>
</evidence>
<feature type="compositionally biased region" description="Polar residues" evidence="7">
    <location>
        <begin position="719"/>
        <end position="742"/>
    </location>
</feature>
<dbReference type="Proteomes" id="UP000719412">
    <property type="component" value="Unassembled WGS sequence"/>
</dbReference>
<feature type="region of interest" description="Disordered" evidence="7">
    <location>
        <begin position="718"/>
        <end position="756"/>
    </location>
</feature>
<keyword evidence="8" id="KW-0732">Signal</keyword>
<keyword evidence="3 6" id="KW-0805">Transcription regulation</keyword>
<evidence type="ECO:0000256" key="3">
    <source>
        <dbReference type="ARBA" id="ARBA00023015"/>
    </source>
</evidence>
<keyword evidence="11" id="KW-1185">Reference proteome</keyword>
<evidence type="ECO:0000256" key="5">
    <source>
        <dbReference type="ARBA" id="ARBA00023242"/>
    </source>
</evidence>
<evidence type="ECO:0000256" key="1">
    <source>
        <dbReference type="ARBA" id="ARBA00004123"/>
    </source>
</evidence>
<name>A0A8J6H4B8_TENMO</name>
<feature type="compositionally biased region" description="Basic residues" evidence="7">
    <location>
        <begin position="330"/>
        <end position="342"/>
    </location>
</feature>
<organism evidence="10 11">
    <name type="scientific">Tenebrio molitor</name>
    <name type="common">Yellow mealworm beetle</name>
    <dbReference type="NCBI Taxonomy" id="7067"/>
    <lineage>
        <taxon>Eukaryota</taxon>
        <taxon>Metazoa</taxon>
        <taxon>Ecdysozoa</taxon>
        <taxon>Arthropoda</taxon>
        <taxon>Hexapoda</taxon>
        <taxon>Insecta</taxon>
        <taxon>Pterygota</taxon>
        <taxon>Neoptera</taxon>
        <taxon>Endopterygota</taxon>
        <taxon>Coleoptera</taxon>
        <taxon>Polyphaga</taxon>
        <taxon>Cucujiformia</taxon>
        <taxon>Tenebrionidae</taxon>
        <taxon>Tenebrio</taxon>
    </lineage>
</organism>
<reference evidence="10" key="1">
    <citation type="journal article" date="2020" name="J Insects Food Feed">
        <title>The yellow mealworm (Tenebrio molitor) genome: a resource for the emerging insects as food and feed industry.</title>
        <authorList>
            <person name="Eriksson T."/>
            <person name="Andere A."/>
            <person name="Kelstrup H."/>
            <person name="Emery V."/>
            <person name="Picard C."/>
        </authorList>
    </citation>
    <scope>NUCLEOTIDE SEQUENCE</scope>
    <source>
        <strain evidence="10">Stoneville</strain>
        <tissue evidence="10">Whole head</tissue>
    </source>
</reference>
<feature type="domain" description="Enhancer of polycomb-like N-terminal" evidence="9">
    <location>
        <begin position="119"/>
        <end position="154"/>
    </location>
</feature>
<evidence type="ECO:0000256" key="2">
    <source>
        <dbReference type="ARBA" id="ARBA00008035"/>
    </source>
</evidence>
<comment type="similarity">
    <text evidence="2 6">Belongs to the enhancer of polycomb family.</text>
</comment>
<dbReference type="InterPro" id="IPR024943">
    <property type="entry name" value="Enhancer_polycomb"/>
</dbReference>
<comment type="subcellular location">
    <subcellularLocation>
        <location evidence="1 6">Nucleus</location>
    </subcellularLocation>
</comment>
<dbReference type="Pfam" id="PF10513">
    <property type="entry name" value="EPL1"/>
    <property type="match status" value="1"/>
</dbReference>
<sequence length="864" mass="96128">MHPSLTSLMLFGALTGAPSAKGHMRGAHYSHAGSCGHARQGILRQGLSRQLQTAPAAHPHATLVIRTMGKIFCTDSMLSKWLVFVSARGLDGWGWVAGSGLDCIVFWACLAFTMEQDIPDYDMDSEDERWLQSQAQRLELSPLKFEEMMDRLEKSSGQTVVNINEAKALLKEDDDLIIAVFDYWLNKRLKTQHPLILTVKTEQRAGSAANNPYLAFRRRTEKMQTRKNRKNDETSYEKMLKLRRDLHRAVTLLELVKKREKMKREHVHLTVEIFEKRYHARDFSGAIYAEASAIKTTRPAFTPIFHNHYTNQSWSNKAILKDEVIPRKEKRQYKKRKHKSLGHTRSGGIGTTGIDGLGTLSSDEEPMPQLSPEPEEVEDEGQFAFRRNKLCSYHMPLPDVGNWPWCSKEENGLADKRFRFTLTSLSNPRRCIGFARRRMGRGGRVILDRINTDNDDFWRTLDFSIVEPNSKPNDTNLSDGIVKMDTSFLNNTNVNNNLRTEIKSEFSYVVNNSGSRTNVSDVVGGESESGGQIEIKEAAEDPEPPVHTKSDEDEMVEILRSVRRDWLHFRPKTPPPDQEPPCGLLPASESYFVPGANTSFSIEVQSMETPSTLLDASAFLTDPFTFDNLDSTEDVPVTDTRQSSDKIVQTGINLNVNVGLNTLTPSVNDSSSSVFSNSNANLTDSIKFEESTSSSSSDESDDRTIGCSRFHVSDLGASKSVTSKTQPVSSTLTSPKFNSVNAVSDGRTRNATEGSLGNTNGLLSQFGFDGRAHNSKRSYAYSGGVYQSVPPINASSGTLSLHTSAHTLTLNSHSANILEIPITDDAEPVSNKLVNSQCTEPGTVTTNNKTKTIVRKNNLVMEVT</sequence>
<feature type="signal peptide" evidence="8">
    <location>
        <begin position="1"/>
        <end position="16"/>
    </location>
</feature>
<accession>A0A8J6H4B8</accession>
<evidence type="ECO:0000259" key="9">
    <source>
        <dbReference type="Pfam" id="PF10513"/>
    </source>
</evidence>
<dbReference type="GO" id="GO:0035267">
    <property type="term" value="C:NuA4 histone acetyltransferase complex"/>
    <property type="evidence" value="ECO:0007669"/>
    <property type="project" value="InterPro"/>
</dbReference>